<proteinExistence type="predicted"/>
<dbReference type="InterPro" id="IPR008769">
    <property type="entry name" value="PhaF_PhaI"/>
</dbReference>
<dbReference type="AlphaFoldDB" id="A0AAP2RXX3"/>
<dbReference type="PANTHER" id="PTHR38664">
    <property type="entry name" value="SLR0058 PROTEIN"/>
    <property type="match status" value="1"/>
</dbReference>
<dbReference type="RefSeq" id="WP_236324723.1">
    <property type="nucleotide sequence ID" value="NZ_CP142180.1"/>
</dbReference>
<comment type="caution">
    <text evidence="1">The sequence shown here is derived from an EMBL/GenBank/DDBJ whole genome shotgun (WGS) entry which is preliminary data.</text>
</comment>
<evidence type="ECO:0000313" key="1">
    <source>
        <dbReference type="EMBL" id="MCF5653819.1"/>
    </source>
</evidence>
<name>A0AAP2RXX3_9PSED</name>
<reference evidence="1" key="1">
    <citation type="submission" date="2019-11" db="EMBL/GenBank/DDBJ databases">
        <title>Epiphytic Pseudomonas syringae from cherry orchards.</title>
        <authorList>
            <person name="Hulin M.T."/>
        </authorList>
    </citation>
    <scope>NUCLEOTIDE SEQUENCE</scope>
    <source>
        <strain evidence="1">PA-2-1F</strain>
    </source>
</reference>
<organism evidence="1 2">
    <name type="scientific">Pseudomonas poae</name>
    <dbReference type="NCBI Taxonomy" id="200451"/>
    <lineage>
        <taxon>Bacteria</taxon>
        <taxon>Pseudomonadati</taxon>
        <taxon>Pseudomonadota</taxon>
        <taxon>Gammaproteobacteria</taxon>
        <taxon>Pseudomonadales</taxon>
        <taxon>Pseudomonadaceae</taxon>
        <taxon>Pseudomonas</taxon>
    </lineage>
</organism>
<evidence type="ECO:0000313" key="2">
    <source>
        <dbReference type="Proteomes" id="UP000814126"/>
    </source>
</evidence>
<accession>A0AAP2RXX3</accession>
<dbReference type="Proteomes" id="UP000814126">
    <property type="component" value="Unassembled WGS sequence"/>
</dbReference>
<sequence length="140" mass="15347">MANVMLRKKIDVQTPAVSGVKRYARKIWLAGLGAYARVGSEGGEYFKELVKSGQRIESKSKKVAVEQVGADNSHIHQVKSYVSSVKDLVEVQLANVESAFDSRVASALNRIGIASKHDVETLSAKLEELTALLERVARKH</sequence>
<dbReference type="NCBIfam" id="TIGR01837">
    <property type="entry name" value="PHA_granule_1"/>
    <property type="match status" value="1"/>
</dbReference>
<dbReference type="Pfam" id="PF05597">
    <property type="entry name" value="Phasin"/>
    <property type="match status" value="1"/>
</dbReference>
<gene>
    <name evidence="1" type="ORF">GIV46_02190</name>
</gene>
<dbReference type="EMBL" id="WJZX01000003">
    <property type="protein sequence ID" value="MCF5653819.1"/>
    <property type="molecule type" value="Genomic_DNA"/>
</dbReference>
<dbReference type="PANTHER" id="PTHR38664:SF1">
    <property type="entry name" value="SLR0058 PROTEIN"/>
    <property type="match status" value="1"/>
</dbReference>
<protein>
    <submittedName>
        <fullName evidence="1">Poly(3-hydroxyalkanoate) granule-associated protein PhaI</fullName>
    </submittedName>
</protein>